<keyword evidence="5 15" id="KW-0808">Transferase</keyword>
<feature type="compositionally biased region" description="Basic and acidic residues" evidence="17">
    <location>
        <begin position="20"/>
        <end position="29"/>
    </location>
</feature>
<keyword evidence="20" id="KW-1185">Reference proteome</keyword>
<dbReference type="Pfam" id="PF26095">
    <property type="entry name" value="CC_Bre1"/>
    <property type="match status" value="1"/>
</dbReference>
<feature type="coiled-coil region" evidence="16">
    <location>
        <begin position="282"/>
        <end position="458"/>
    </location>
</feature>
<evidence type="ECO:0000256" key="1">
    <source>
        <dbReference type="ARBA" id="ARBA00000900"/>
    </source>
</evidence>
<sequence>MTAAIADSKSPLAPPLRKQPVMEDRKRPLNDAATDEVPPSKRQAMTNDEPQTQEDVVNFQKEAIYRQMKSYKREKELSEIRLEELQKRCTYHDDHLRIVDAWWNQMDGMLTRIPGKLVDEVRLLVDSNLLSRQPQQNGDTHDSVPQSLLFADVETFEQHLAKKKETIKETLLRLFQRLESRDEDASEKIPKLQKRISELLATEKTHRVEMDRISHEKEETERQLAMAGFRYLQAEKRLDRLRSQTVAKIEQQAIAASSSSNGTNPKKDNNSSSKSKFTDGQLADAELARKEAEAIASKQEKEIKQLQADMSRLQEQNSNYSLKITRLSEEDIVNCDTYKNTRLRLEDVIAKLNHLEAHNTTLSRENETLQAERTAFQNKVKEEESIAIEAANTQAQKYEADLARVRAHRDQLHAELHTTRIASEKSPPNHADEMKILVESQLEKIASLEGEVQRLRIEAGQSPLPPNEDIANLSHQELIEGMTKLQSSHSILENEFKAIETAWKKAHDLSKAKFDDLRTLQETIVKLKQDKIRNEQKVFEAVKLKEGAVDKARLFQAQHDKASEIIMNLKNSDKKQTTLIANLEKQLAELRLINNQAILIQKTGQTTVSELKNTVENLQRQVNLVRDQLKAAEEKYRNESTRRLNAENELEKMNVRVNSLEQSVKVFNSDQDEESTLEGYRSMVRCGVCRTGQKSCVIKTCGHLFCKDCIGERISSRNRKCPNCGRQFAATDVLTIVL</sequence>
<keyword evidence="11 15" id="KW-0175">Coiled coil</keyword>
<evidence type="ECO:0000256" key="4">
    <source>
        <dbReference type="ARBA" id="ARBA00005555"/>
    </source>
</evidence>
<comment type="similarity">
    <text evidence="4 15">Belongs to the BRE1 family.</text>
</comment>
<dbReference type="CDD" id="cd16499">
    <property type="entry name" value="RING-HC_Bre1-like"/>
    <property type="match status" value="1"/>
</dbReference>
<evidence type="ECO:0000256" key="5">
    <source>
        <dbReference type="ARBA" id="ARBA00022679"/>
    </source>
</evidence>
<keyword evidence="10 15" id="KW-0156">Chromatin regulator</keyword>
<evidence type="ECO:0000313" key="19">
    <source>
        <dbReference type="EMBL" id="KAJ6264891.1"/>
    </source>
</evidence>
<dbReference type="Proteomes" id="UP001221413">
    <property type="component" value="Unassembled WGS sequence"/>
</dbReference>
<keyword evidence="9 15" id="KW-0862">Zinc</keyword>
<evidence type="ECO:0000256" key="16">
    <source>
        <dbReference type="SAM" id="Coils"/>
    </source>
</evidence>
<feature type="region of interest" description="Disordered" evidence="17">
    <location>
        <begin position="1"/>
        <end position="52"/>
    </location>
</feature>
<evidence type="ECO:0000256" key="17">
    <source>
        <dbReference type="SAM" id="MobiDB-lite"/>
    </source>
</evidence>
<evidence type="ECO:0000259" key="18">
    <source>
        <dbReference type="PROSITE" id="PS50089"/>
    </source>
</evidence>
<evidence type="ECO:0000256" key="14">
    <source>
        <dbReference type="PROSITE-ProRule" id="PRU00175"/>
    </source>
</evidence>
<dbReference type="InterPro" id="IPR018957">
    <property type="entry name" value="Znf_C3HC4_RING-type"/>
</dbReference>
<evidence type="ECO:0000256" key="15">
    <source>
        <dbReference type="RuleBase" id="RU365038"/>
    </source>
</evidence>
<feature type="compositionally biased region" description="Polar residues" evidence="17">
    <location>
        <begin position="43"/>
        <end position="52"/>
    </location>
</feature>
<keyword evidence="7 14" id="KW-0863">Zinc-finger</keyword>
<dbReference type="InterPro" id="IPR001841">
    <property type="entry name" value="Znf_RING"/>
</dbReference>
<comment type="function">
    <text evidence="13">E3 ubiquitin-protein ligase that mediates monoubiquitination of histone H2B to form H2BK123ub1. H2BK123ub1 gives a specific tag for epigenetic transcriptional activation and is also a prerequisite for H3K4me and H3K79me formation.</text>
</comment>
<comment type="catalytic activity">
    <reaction evidence="1 15">
        <text>S-ubiquitinyl-[E2 ubiquitin-conjugating enzyme]-L-cysteine + [acceptor protein]-L-lysine = [E2 ubiquitin-conjugating enzyme]-L-cysteine + N(6)-ubiquitinyl-[acceptor protein]-L-lysine.</text>
        <dbReference type="EC" id="2.3.2.27"/>
    </reaction>
</comment>
<dbReference type="SMART" id="SM00184">
    <property type="entry name" value="RING"/>
    <property type="match status" value="1"/>
</dbReference>
<feature type="domain" description="RING-type" evidence="18">
    <location>
        <begin position="686"/>
        <end position="724"/>
    </location>
</feature>
<comment type="pathway">
    <text evidence="3 15">Protein modification; protein ubiquitination.</text>
</comment>
<dbReference type="EMBL" id="JAQGDS010000001">
    <property type="protein sequence ID" value="KAJ6264891.1"/>
    <property type="molecule type" value="Genomic_DNA"/>
</dbReference>
<gene>
    <name evidence="19" type="ORF">Dda_1044</name>
</gene>
<dbReference type="Pfam" id="PF08647">
    <property type="entry name" value="BRE1"/>
    <property type="match status" value="1"/>
</dbReference>
<dbReference type="PROSITE" id="PS00518">
    <property type="entry name" value="ZF_RING_1"/>
    <property type="match status" value="1"/>
</dbReference>
<keyword evidence="8 15" id="KW-0833">Ubl conjugation pathway</keyword>
<dbReference type="SUPFAM" id="SSF57850">
    <property type="entry name" value="RING/U-box"/>
    <property type="match status" value="1"/>
</dbReference>
<dbReference type="PANTHER" id="PTHR23163:SF0">
    <property type="entry name" value="E3 UBIQUITIN-PROTEIN LIGASE BRE1"/>
    <property type="match status" value="1"/>
</dbReference>
<comment type="subcellular location">
    <subcellularLocation>
        <location evidence="2 15">Nucleus</location>
    </subcellularLocation>
</comment>
<dbReference type="GO" id="GO:0016567">
    <property type="term" value="P:protein ubiquitination"/>
    <property type="evidence" value="ECO:0007669"/>
    <property type="project" value="UniProtKB-UniRule"/>
</dbReference>
<evidence type="ECO:0000256" key="8">
    <source>
        <dbReference type="ARBA" id="ARBA00022786"/>
    </source>
</evidence>
<evidence type="ECO:0000256" key="6">
    <source>
        <dbReference type="ARBA" id="ARBA00022723"/>
    </source>
</evidence>
<accession>A0AAD6J6A4</accession>
<feature type="region of interest" description="Disordered" evidence="17">
    <location>
        <begin position="252"/>
        <end position="280"/>
    </location>
</feature>
<dbReference type="GO" id="GO:0008270">
    <property type="term" value="F:zinc ion binding"/>
    <property type="evidence" value="ECO:0007669"/>
    <property type="project" value="UniProtKB-KW"/>
</dbReference>
<dbReference type="InterPro" id="IPR013083">
    <property type="entry name" value="Znf_RING/FYVE/PHD"/>
</dbReference>
<comment type="caution">
    <text evidence="19">The sequence shown here is derived from an EMBL/GenBank/DDBJ whole genome shotgun (WGS) entry which is preliminary data.</text>
</comment>
<keyword evidence="6 15" id="KW-0479">Metal-binding</keyword>
<dbReference type="Pfam" id="PF00097">
    <property type="entry name" value="zf-C3HC4"/>
    <property type="match status" value="1"/>
</dbReference>
<dbReference type="GO" id="GO:0005634">
    <property type="term" value="C:nucleus"/>
    <property type="evidence" value="ECO:0007669"/>
    <property type="project" value="UniProtKB-SubCell"/>
</dbReference>
<dbReference type="GO" id="GO:0006325">
    <property type="term" value="P:chromatin organization"/>
    <property type="evidence" value="ECO:0007669"/>
    <property type="project" value="UniProtKB-KW"/>
</dbReference>
<dbReference type="Gene3D" id="3.30.40.10">
    <property type="entry name" value="Zinc/RING finger domain, C3HC4 (zinc finger)"/>
    <property type="match status" value="1"/>
</dbReference>
<dbReference type="EC" id="2.3.2.27" evidence="15"/>
<keyword evidence="12 15" id="KW-0539">Nucleus</keyword>
<evidence type="ECO:0000256" key="7">
    <source>
        <dbReference type="ARBA" id="ARBA00022771"/>
    </source>
</evidence>
<evidence type="ECO:0000256" key="3">
    <source>
        <dbReference type="ARBA" id="ARBA00004906"/>
    </source>
</evidence>
<dbReference type="InterPro" id="IPR058643">
    <property type="entry name" value="BRE1-like_CC"/>
</dbReference>
<dbReference type="InterPro" id="IPR017907">
    <property type="entry name" value="Znf_RING_CS"/>
</dbReference>
<evidence type="ECO:0000256" key="9">
    <source>
        <dbReference type="ARBA" id="ARBA00022833"/>
    </source>
</evidence>
<evidence type="ECO:0000313" key="20">
    <source>
        <dbReference type="Proteomes" id="UP001221413"/>
    </source>
</evidence>
<organism evidence="19 20">
    <name type="scientific">Drechslerella dactyloides</name>
    <name type="common">Nematode-trapping fungus</name>
    <name type="synonym">Arthrobotrys dactyloides</name>
    <dbReference type="NCBI Taxonomy" id="74499"/>
    <lineage>
        <taxon>Eukaryota</taxon>
        <taxon>Fungi</taxon>
        <taxon>Dikarya</taxon>
        <taxon>Ascomycota</taxon>
        <taxon>Pezizomycotina</taxon>
        <taxon>Orbiliomycetes</taxon>
        <taxon>Orbiliales</taxon>
        <taxon>Orbiliaceae</taxon>
        <taxon>Drechslerella</taxon>
    </lineage>
</organism>
<dbReference type="GO" id="GO:0061630">
    <property type="term" value="F:ubiquitin protein ligase activity"/>
    <property type="evidence" value="ECO:0007669"/>
    <property type="project" value="UniProtKB-EC"/>
</dbReference>
<reference evidence="19" key="1">
    <citation type="submission" date="2023-01" db="EMBL/GenBank/DDBJ databases">
        <title>The chitinases involved in constricting ring structure development in the nematode-trapping fungus Drechslerella dactyloides.</title>
        <authorList>
            <person name="Wang R."/>
            <person name="Zhang L."/>
            <person name="Tang P."/>
            <person name="Li S."/>
            <person name="Liang L."/>
        </authorList>
    </citation>
    <scope>NUCLEOTIDE SEQUENCE</scope>
    <source>
        <strain evidence="19">YMF1.00031</strain>
    </source>
</reference>
<dbReference type="GO" id="GO:0033503">
    <property type="term" value="C:HULC complex"/>
    <property type="evidence" value="ECO:0007669"/>
    <property type="project" value="TreeGrafter"/>
</dbReference>
<dbReference type="PANTHER" id="PTHR23163">
    <property type="entry name" value="RING FINGER PROTEIN-RELATED"/>
    <property type="match status" value="1"/>
</dbReference>
<dbReference type="PROSITE" id="PS50089">
    <property type="entry name" value="ZF_RING_2"/>
    <property type="match status" value="1"/>
</dbReference>
<proteinExistence type="inferred from homology"/>
<evidence type="ECO:0000256" key="11">
    <source>
        <dbReference type="ARBA" id="ARBA00023054"/>
    </source>
</evidence>
<evidence type="ECO:0000256" key="12">
    <source>
        <dbReference type="ARBA" id="ARBA00023242"/>
    </source>
</evidence>
<evidence type="ECO:0000256" key="2">
    <source>
        <dbReference type="ARBA" id="ARBA00004123"/>
    </source>
</evidence>
<dbReference type="InterPro" id="IPR013956">
    <property type="entry name" value="E3_ubiquit_lig_Bre1"/>
</dbReference>
<evidence type="ECO:0000256" key="10">
    <source>
        <dbReference type="ARBA" id="ARBA00022853"/>
    </source>
</evidence>
<protein>
    <recommendedName>
        <fullName evidence="15">E3 ubiquitin protein ligase</fullName>
        <ecNumber evidence="15">2.3.2.27</ecNumber>
    </recommendedName>
</protein>
<feature type="coiled-coil region" evidence="16">
    <location>
        <begin position="580"/>
        <end position="663"/>
    </location>
</feature>
<dbReference type="AlphaFoldDB" id="A0AAD6J6A4"/>
<evidence type="ECO:0000256" key="13">
    <source>
        <dbReference type="ARBA" id="ARBA00059679"/>
    </source>
</evidence>
<name>A0AAD6J6A4_DREDA</name>